<feature type="transmembrane region" description="Helical" evidence="10">
    <location>
        <begin position="497"/>
        <end position="520"/>
    </location>
</feature>
<dbReference type="AlphaFoldDB" id="A0A195E2X8"/>
<evidence type="ECO:0000256" key="5">
    <source>
        <dbReference type="ARBA" id="ARBA00022692"/>
    </source>
</evidence>
<dbReference type="SMART" id="SM00513">
    <property type="entry name" value="SAP"/>
    <property type="match status" value="1"/>
</dbReference>
<comment type="similarity">
    <text evidence="2">Belongs to the chloride channel MCLC family.</text>
</comment>
<evidence type="ECO:0000256" key="2">
    <source>
        <dbReference type="ARBA" id="ARBA00005944"/>
    </source>
</evidence>
<keyword evidence="4" id="KW-0597">Phosphoprotein</keyword>
<dbReference type="PROSITE" id="PS50800">
    <property type="entry name" value="SAP"/>
    <property type="match status" value="1"/>
</dbReference>
<evidence type="ECO:0000256" key="7">
    <source>
        <dbReference type="ARBA" id="ARBA00023136"/>
    </source>
</evidence>
<keyword evidence="6 10" id="KW-1133">Transmembrane helix</keyword>
<dbReference type="Gene3D" id="1.20.140.150">
    <property type="match status" value="1"/>
</dbReference>
<dbReference type="InterPro" id="IPR003034">
    <property type="entry name" value="SAP_dom"/>
</dbReference>
<feature type="transmembrane region" description="Helical" evidence="10">
    <location>
        <begin position="532"/>
        <end position="557"/>
    </location>
</feature>
<dbReference type="GO" id="GO:0005634">
    <property type="term" value="C:nucleus"/>
    <property type="evidence" value="ECO:0007669"/>
    <property type="project" value="TreeGrafter"/>
</dbReference>
<feature type="region of interest" description="Disordered" evidence="9">
    <location>
        <begin position="71"/>
        <end position="96"/>
    </location>
</feature>
<comment type="similarity">
    <text evidence="8">Belongs to the SAP domain-containing ribonucleoprotein family.</text>
</comment>
<dbReference type="GO" id="GO:0016973">
    <property type="term" value="P:poly(A)+ mRNA export from nucleus"/>
    <property type="evidence" value="ECO:0007669"/>
    <property type="project" value="TreeGrafter"/>
</dbReference>
<organism evidence="12 13">
    <name type="scientific">Trachymyrmex cornetzi</name>
    <dbReference type="NCBI Taxonomy" id="471704"/>
    <lineage>
        <taxon>Eukaryota</taxon>
        <taxon>Metazoa</taxon>
        <taxon>Ecdysozoa</taxon>
        <taxon>Arthropoda</taxon>
        <taxon>Hexapoda</taxon>
        <taxon>Insecta</taxon>
        <taxon>Pterygota</taxon>
        <taxon>Neoptera</taxon>
        <taxon>Endopterygota</taxon>
        <taxon>Hymenoptera</taxon>
        <taxon>Apocrita</taxon>
        <taxon>Aculeata</taxon>
        <taxon>Formicoidea</taxon>
        <taxon>Formicidae</taxon>
        <taxon>Myrmicinae</taxon>
        <taxon>Trachymyrmex</taxon>
    </lineage>
</organism>
<keyword evidence="12" id="KW-0687">Ribonucleoprotein</keyword>
<keyword evidence="5 10" id="KW-0812">Transmembrane</keyword>
<dbReference type="EMBL" id="KQ979709">
    <property type="protein sequence ID" value="KYN19436.1"/>
    <property type="molecule type" value="Genomic_DNA"/>
</dbReference>
<dbReference type="InterPro" id="IPR052240">
    <property type="entry name" value="SAP_domain_ribonucleoprotein"/>
</dbReference>
<dbReference type="PANTHER" id="PTHR46551:SF1">
    <property type="entry name" value="SAP DOMAIN-CONTAINING RIBONUCLEOPROTEIN"/>
    <property type="match status" value="1"/>
</dbReference>
<dbReference type="PANTHER" id="PTHR46551">
    <property type="entry name" value="SAP DOMAIN-CONTAINING RIBONUCLEOPROTEIN"/>
    <property type="match status" value="1"/>
</dbReference>
<dbReference type="InterPro" id="IPR036361">
    <property type="entry name" value="SAP_dom_sf"/>
</dbReference>
<evidence type="ECO:0000256" key="3">
    <source>
        <dbReference type="ARBA" id="ARBA00015571"/>
    </source>
</evidence>
<feature type="transmembrane region" description="Helical" evidence="10">
    <location>
        <begin position="415"/>
        <end position="434"/>
    </location>
</feature>
<dbReference type="SUPFAM" id="SSF68906">
    <property type="entry name" value="SAP domain"/>
    <property type="match status" value="1"/>
</dbReference>
<proteinExistence type="inferred from homology"/>
<name>A0A195E2X8_9HYME</name>
<feature type="compositionally biased region" description="Basic and acidic residues" evidence="9">
    <location>
        <begin position="77"/>
        <end position="93"/>
    </location>
</feature>
<dbReference type="GO" id="GO:0016020">
    <property type="term" value="C:membrane"/>
    <property type="evidence" value="ECO:0007669"/>
    <property type="project" value="UniProtKB-SubCell"/>
</dbReference>
<sequence>MADSSYEKGLTELSKMKVADLRAELKQRGLPTTGNKNELVERLQLAIHGDAALSLDETTEEILDEDEVLGDEEIEELSSKPDSQETPEKRKLSIDNITNNSNAKKIVLNRKSVLEEIKNDQMEKKENKGAKEIESDDAPPEKKIIKLSELSTKERLEMRAKKFGMPLSEAAKKEARLARFNVNNQNNKSAASIKTPVPTTYEVLKKRAERFGTSVSTLMEKVEMAERLEKRKARFGEVKPENKLSKNNYKIIAETEKNQSLTISQSCSYREPDERNTQEAIFYKRLIAILLSKLEMQRIDDRLVGTLNIEVFSSELEYLRKFVNGQGSIREVDRILINAITGSEYSACDYIAKAFYYFNLLLSKTSENLIHYISLMKDLTYYISLIKDHWDITIIFFTVIASFMILRRQKWSRGLLIFLIIDVIFVISFVINWWRLVQEAEIKLMAAQAQFREMPIACQPHKMNFWDKMVEWLFPTNNCEKYYETIMTNPRLQVTPALVLTNLLTTVIFQPLTYLGLVISEFVDNATGKLNFLYKFPIIIALFLSICICIILIPFSWIGGSINFGFGPFFKFGMKGRQNSNKNQEDHIERIYEEVSLKRRLKDSGKMKQITLGQDNDLAGGDADMHHLVRYKKCQCEKKPDEDVECIKKEEKLLPY</sequence>
<reference evidence="12 13" key="1">
    <citation type="submission" date="2015-09" db="EMBL/GenBank/DDBJ databases">
        <title>Trachymyrmex cornetzi WGS genome.</title>
        <authorList>
            <person name="Nygaard S."/>
            <person name="Hu H."/>
            <person name="Boomsma J."/>
            <person name="Zhang G."/>
        </authorList>
    </citation>
    <scope>NUCLEOTIDE SEQUENCE [LARGE SCALE GENOMIC DNA]</scope>
    <source>
        <strain evidence="12">Tcor2-1</strain>
        <tissue evidence="12">Whole body</tissue>
    </source>
</reference>
<evidence type="ECO:0000256" key="1">
    <source>
        <dbReference type="ARBA" id="ARBA00004141"/>
    </source>
</evidence>
<evidence type="ECO:0000256" key="6">
    <source>
        <dbReference type="ARBA" id="ARBA00022989"/>
    </source>
</evidence>
<dbReference type="GO" id="GO:1990904">
    <property type="term" value="C:ribonucleoprotein complex"/>
    <property type="evidence" value="ECO:0007669"/>
    <property type="project" value="UniProtKB-KW"/>
</dbReference>
<dbReference type="Proteomes" id="UP000078492">
    <property type="component" value="Unassembled WGS sequence"/>
</dbReference>
<accession>A0A195E2X8</accession>
<dbReference type="Pfam" id="PF02037">
    <property type="entry name" value="SAP"/>
    <property type="match status" value="1"/>
</dbReference>
<keyword evidence="7 10" id="KW-0472">Membrane</keyword>
<dbReference type="Pfam" id="PF05934">
    <property type="entry name" value="MCLC"/>
    <property type="match status" value="1"/>
</dbReference>
<evidence type="ECO:0000256" key="4">
    <source>
        <dbReference type="ARBA" id="ARBA00022553"/>
    </source>
</evidence>
<evidence type="ECO:0000256" key="8">
    <source>
        <dbReference type="ARBA" id="ARBA00046328"/>
    </source>
</evidence>
<evidence type="ECO:0000259" key="11">
    <source>
        <dbReference type="PROSITE" id="PS50800"/>
    </source>
</evidence>
<gene>
    <name evidence="12" type="ORF">ALC57_08203</name>
</gene>
<evidence type="ECO:0000313" key="12">
    <source>
        <dbReference type="EMBL" id="KYN19436.1"/>
    </source>
</evidence>
<dbReference type="Gene3D" id="1.10.720.30">
    <property type="entry name" value="SAP domain"/>
    <property type="match status" value="1"/>
</dbReference>
<comment type="subcellular location">
    <subcellularLocation>
        <location evidence="1">Membrane</location>
        <topology evidence="1">Multi-pass membrane protein</topology>
    </subcellularLocation>
</comment>
<dbReference type="InterPro" id="IPR009231">
    <property type="entry name" value="Chloride_chnl_CLIC-like"/>
</dbReference>
<evidence type="ECO:0000256" key="10">
    <source>
        <dbReference type="SAM" id="Phobius"/>
    </source>
</evidence>
<keyword evidence="13" id="KW-1185">Reference proteome</keyword>
<evidence type="ECO:0000256" key="9">
    <source>
        <dbReference type="SAM" id="MobiDB-lite"/>
    </source>
</evidence>
<feature type="domain" description="SAP" evidence="11">
    <location>
        <begin position="13"/>
        <end position="47"/>
    </location>
</feature>
<evidence type="ECO:0000313" key="13">
    <source>
        <dbReference type="Proteomes" id="UP000078492"/>
    </source>
</evidence>
<feature type="transmembrane region" description="Helical" evidence="10">
    <location>
        <begin position="389"/>
        <end position="406"/>
    </location>
</feature>
<protein>
    <recommendedName>
        <fullName evidence="3">Chloride channel CLIC-like protein 1</fullName>
    </recommendedName>
</protein>
<dbReference type="STRING" id="471704.A0A195E2X8"/>